<feature type="binding site" evidence="7">
    <location>
        <position position="327"/>
    </location>
    <ligand>
        <name>4-imidazolone-5-propanoate</name>
        <dbReference type="ChEBI" id="CHEBI:77893"/>
    </ligand>
</feature>
<evidence type="ECO:0000259" key="8">
    <source>
        <dbReference type="Pfam" id="PF01979"/>
    </source>
</evidence>
<keyword evidence="3 7" id="KW-0378">Hydrolase</keyword>
<dbReference type="GO" id="GO:0005737">
    <property type="term" value="C:cytoplasm"/>
    <property type="evidence" value="ECO:0007669"/>
    <property type="project" value="UniProtKB-SubCell"/>
</dbReference>
<feature type="binding site" evidence="7">
    <location>
        <position position="326"/>
    </location>
    <ligand>
        <name>N-formimidoyl-L-glutamate</name>
        <dbReference type="ChEBI" id="CHEBI:58928"/>
    </ligand>
</feature>
<dbReference type="Pfam" id="PF01979">
    <property type="entry name" value="Amidohydro_1"/>
    <property type="match status" value="1"/>
</dbReference>
<dbReference type="SUPFAM" id="SSF51338">
    <property type="entry name" value="Composite domain of metallo-dependent hydrolases"/>
    <property type="match status" value="1"/>
</dbReference>
<dbReference type="GO" id="GO:0050480">
    <property type="term" value="F:imidazolonepropionase activity"/>
    <property type="evidence" value="ECO:0007669"/>
    <property type="project" value="UniProtKB-UniRule"/>
</dbReference>
<accession>A0A5B3G9B4</accession>
<comment type="cofactor">
    <cofactor evidence="7">
        <name>Zn(2+)</name>
        <dbReference type="ChEBI" id="CHEBI:29105"/>
    </cofactor>
    <cofactor evidence="7">
        <name>Fe(3+)</name>
        <dbReference type="ChEBI" id="CHEBI:29034"/>
    </cofactor>
    <text evidence="7">Binds 1 zinc or iron ion per subunit.</text>
</comment>
<sequence>MRLLVKNIARIVGIESTGRLRCCGADMNKLDTLDDAWLLAEDGRFAAFGRMDSLGDIAADEVVDAAGGMLFPSFCDSHTHLVYAGSREREFLDKINGLSYEEIARRGGGILNSADRLHETPEDELYAQAMERVREIAAMGTGCVEIKSGYGLSTGDELKMLRVIRRIRESVPLEVRATFLGAHAVARAYRGRQGEYVDLVCNEMLPAVAAEGLADFVDVFCDEGFFTVEETARILKAARKLGLRAKIHANELAVSGGVQVGVACDALSVDHLERMGREEIEALRGAATMPTLLPGAAFFLGMSYPPARAMIDAGLGVALASDYNPGSSPSGNMRMVCSLASIRMKMTPAEAINAATLNGAYAMGLSRDYGSVTLGKVANFFITKPMPSVEFFSYAYQTPLIRQVFLRGRKMCGL</sequence>
<dbReference type="EC" id="3.5.2.7" evidence="1 7"/>
<comment type="subcellular location">
    <subcellularLocation>
        <location evidence="7">Cytoplasm</location>
    </subcellularLocation>
</comment>
<keyword evidence="4 7" id="KW-0369">Histidine metabolism</keyword>
<keyword evidence="2 7" id="KW-0479">Metal-binding</keyword>
<feature type="binding site" evidence="7">
    <location>
        <position position="78"/>
    </location>
    <ligand>
        <name>Fe(3+)</name>
        <dbReference type="ChEBI" id="CHEBI:29034"/>
    </ligand>
</feature>
<evidence type="ECO:0000256" key="6">
    <source>
        <dbReference type="ARBA" id="ARBA00023004"/>
    </source>
</evidence>
<dbReference type="GO" id="GO:0008270">
    <property type="term" value="F:zinc ion binding"/>
    <property type="evidence" value="ECO:0007669"/>
    <property type="project" value="UniProtKB-UniRule"/>
</dbReference>
<comment type="caution">
    <text evidence="9">The sequence shown here is derived from an EMBL/GenBank/DDBJ whole genome shotgun (WGS) entry which is preliminary data.</text>
</comment>
<feature type="domain" description="Amidohydrolase-related" evidence="8">
    <location>
        <begin position="69"/>
        <end position="391"/>
    </location>
</feature>
<keyword evidence="5 7" id="KW-0862">Zinc</keyword>
<dbReference type="Gene3D" id="3.20.20.140">
    <property type="entry name" value="Metal-dependent hydrolases"/>
    <property type="match status" value="1"/>
</dbReference>
<reference evidence="9 10" key="1">
    <citation type="journal article" date="2019" name="Nat. Med.">
        <title>A library of human gut bacterial isolates paired with longitudinal multiomics data enables mechanistic microbiome research.</title>
        <authorList>
            <person name="Poyet M."/>
            <person name="Groussin M."/>
            <person name="Gibbons S.M."/>
            <person name="Avila-Pacheco J."/>
            <person name="Jiang X."/>
            <person name="Kearney S.M."/>
            <person name="Perrotta A.R."/>
            <person name="Berdy B."/>
            <person name="Zhao S."/>
            <person name="Lieberman T.D."/>
            <person name="Swanson P.K."/>
            <person name="Smith M."/>
            <person name="Roesemann S."/>
            <person name="Alexander J.E."/>
            <person name="Rich S.A."/>
            <person name="Livny J."/>
            <person name="Vlamakis H."/>
            <person name="Clish C."/>
            <person name="Bullock K."/>
            <person name="Deik A."/>
            <person name="Scott J."/>
            <person name="Pierce K.A."/>
            <person name="Xavier R.J."/>
            <person name="Alm E.J."/>
        </authorList>
    </citation>
    <scope>NUCLEOTIDE SEQUENCE [LARGE SCALE GENOMIC DNA]</scope>
    <source>
        <strain evidence="9 10">BIOML-A2</strain>
    </source>
</reference>
<dbReference type="EMBL" id="VVXK01000009">
    <property type="protein sequence ID" value="KAA2370263.1"/>
    <property type="molecule type" value="Genomic_DNA"/>
</dbReference>
<feature type="binding site" evidence="7">
    <location>
        <position position="248"/>
    </location>
    <ligand>
        <name>Zn(2+)</name>
        <dbReference type="ChEBI" id="CHEBI:29105"/>
    </ligand>
</feature>
<evidence type="ECO:0000256" key="1">
    <source>
        <dbReference type="ARBA" id="ARBA00012864"/>
    </source>
</evidence>
<feature type="binding site" evidence="7">
    <location>
        <position position="322"/>
    </location>
    <ligand>
        <name>Zn(2+)</name>
        <dbReference type="ChEBI" id="CHEBI:29105"/>
    </ligand>
</feature>
<evidence type="ECO:0000313" key="9">
    <source>
        <dbReference type="EMBL" id="KAA2370263.1"/>
    </source>
</evidence>
<organism evidence="9 10">
    <name type="scientific">Alistipes shahii</name>
    <dbReference type="NCBI Taxonomy" id="328814"/>
    <lineage>
        <taxon>Bacteria</taxon>
        <taxon>Pseudomonadati</taxon>
        <taxon>Bacteroidota</taxon>
        <taxon>Bacteroidia</taxon>
        <taxon>Bacteroidales</taxon>
        <taxon>Rikenellaceae</taxon>
        <taxon>Alistipes</taxon>
    </lineage>
</organism>
<dbReference type="Gene3D" id="2.30.40.10">
    <property type="entry name" value="Urease, subunit C, domain 1"/>
    <property type="match status" value="1"/>
</dbReference>
<dbReference type="SUPFAM" id="SSF51556">
    <property type="entry name" value="Metallo-dependent hydrolases"/>
    <property type="match status" value="1"/>
</dbReference>
<dbReference type="NCBIfam" id="TIGR01224">
    <property type="entry name" value="hutI"/>
    <property type="match status" value="1"/>
</dbReference>
<comment type="function">
    <text evidence="7">Catalyzes the hydrolytic cleavage of the carbon-nitrogen bond in imidazolone-5-propanoate to yield N-formimidoyl-L-glutamate. It is the third step in the universal histidine degradation pathway.</text>
</comment>
<dbReference type="GO" id="GO:0019556">
    <property type="term" value="P:L-histidine catabolic process to glutamate and formamide"/>
    <property type="evidence" value="ECO:0007669"/>
    <property type="project" value="UniProtKB-UniRule"/>
</dbReference>
<evidence type="ECO:0000313" key="10">
    <source>
        <dbReference type="Proteomes" id="UP000323567"/>
    </source>
</evidence>
<feature type="binding site" evidence="7">
    <location>
        <position position="80"/>
    </location>
    <ligand>
        <name>Fe(3+)</name>
        <dbReference type="ChEBI" id="CHEBI:29034"/>
    </ligand>
</feature>
<dbReference type="FunFam" id="3.20.20.140:FF:000007">
    <property type="entry name" value="Imidazolonepropionase"/>
    <property type="match status" value="1"/>
</dbReference>
<dbReference type="PANTHER" id="PTHR42752">
    <property type="entry name" value="IMIDAZOLONEPROPIONASE"/>
    <property type="match status" value="1"/>
</dbReference>
<feature type="binding site" evidence="7">
    <location>
        <position position="248"/>
    </location>
    <ligand>
        <name>Fe(3+)</name>
        <dbReference type="ChEBI" id="CHEBI:29034"/>
    </ligand>
</feature>
<feature type="binding site" evidence="7">
    <location>
        <position position="87"/>
    </location>
    <ligand>
        <name>4-imidazolone-5-propanoate</name>
        <dbReference type="ChEBI" id="CHEBI:77893"/>
    </ligand>
</feature>
<dbReference type="GO" id="GO:0005506">
    <property type="term" value="F:iron ion binding"/>
    <property type="evidence" value="ECO:0007669"/>
    <property type="project" value="UniProtKB-UniRule"/>
</dbReference>
<feature type="binding site" evidence="7">
    <location>
        <position position="150"/>
    </location>
    <ligand>
        <name>4-imidazolone-5-propanoate</name>
        <dbReference type="ChEBI" id="CHEBI:77893"/>
    </ligand>
</feature>
<evidence type="ECO:0000256" key="4">
    <source>
        <dbReference type="ARBA" id="ARBA00022808"/>
    </source>
</evidence>
<keyword evidence="7" id="KW-0963">Cytoplasm</keyword>
<comment type="pathway">
    <text evidence="7">Amino-acid degradation; L-histidine degradation into L-glutamate; N-formimidoyl-L-glutamate from L-histidine: step 3/3.</text>
</comment>
<protein>
    <recommendedName>
        <fullName evidence="1 7">Imidazolonepropionase</fullName>
        <ecNumber evidence="1 7">3.5.2.7</ecNumber>
    </recommendedName>
    <alternativeName>
        <fullName evidence="7">Imidazolone-5-propionate hydrolase</fullName>
    </alternativeName>
</protein>
<dbReference type="GO" id="GO:0019557">
    <property type="term" value="P:L-histidine catabolic process to glutamate and formate"/>
    <property type="evidence" value="ECO:0007669"/>
    <property type="project" value="UniProtKB-UniPathway"/>
</dbReference>
<feature type="binding site" evidence="7">
    <location>
        <position position="183"/>
    </location>
    <ligand>
        <name>4-imidazolone-5-propanoate</name>
        <dbReference type="ChEBI" id="CHEBI:77893"/>
    </ligand>
</feature>
<proteinExistence type="inferred from homology"/>
<evidence type="ECO:0000256" key="3">
    <source>
        <dbReference type="ARBA" id="ARBA00022801"/>
    </source>
</evidence>
<feature type="binding site" evidence="7">
    <location>
        <position position="324"/>
    </location>
    <ligand>
        <name>N-formimidoyl-L-glutamate</name>
        <dbReference type="ChEBI" id="CHEBI:58928"/>
    </ligand>
</feature>
<dbReference type="UniPathway" id="UPA00379">
    <property type="reaction ID" value="UER00551"/>
</dbReference>
<dbReference type="PANTHER" id="PTHR42752:SF1">
    <property type="entry name" value="IMIDAZOLONEPROPIONASE-RELATED"/>
    <property type="match status" value="1"/>
</dbReference>
<dbReference type="RefSeq" id="WP_149887319.1">
    <property type="nucleotide sequence ID" value="NZ_DBFDCB010000149.1"/>
</dbReference>
<dbReference type="InterPro" id="IPR005920">
    <property type="entry name" value="HutI"/>
</dbReference>
<comment type="similarity">
    <text evidence="7">Belongs to the metallo-dependent hydrolases superfamily. HutI family.</text>
</comment>
<dbReference type="InterPro" id="IPR011059">
    <property type="entry name" value="Metal-dep_hydrolase_composite"/>
</dbReference>
<comment type="catalytic activity">
    <reaction evidence="7">
        <text>4-imidazolone-5-propanoate + H2O = N-formimidoyl-L-glutamate</text>
        <dbReference type="Rhea" id="RHEA:23660"/>
        <dbReference type="ChEBI" id="CHEBI:15377"/>
        <dbReference type="ChEBI" id="CHEBI:58928"/>
        <dbReference type="ChEBI" id="CHEBI:77893"/>
        <dbReference type="EC" id="3.5.2.7"/>
    </reaction>
</comment>
<evidence type="ECO:0000256" key="7">
    <source>
        <dbReference type="HAMAP-Rule" id="MF_00372"/>
    </source>
</evidence>
<feature type="binding site" evidence="7">
    <location>
        <position position="78"/>
    </location>
    <ligand>
        <name>Zn(2+)</name>
        <dbReference type="ChEBI" id="CHEBI:29105"/>
    </ligand>
</feature>
<keyword evidence="6 7" id="KW-0408">Iron</keyword>
<evidence type="ECO:0000256" key="5">
    <source>
        <dbReference type="ARBA" id="ARBA00022833"/>
    </source>
</evidence>
<dbReference type="HAMAP" id="MF_00372">
    <property type="entry name" value="HutI"/>
    <property type="match status" value="1"/>
</dbReference>
<evidence type="ECO:0000256" key="2">
    <source>
        <dbReference type="ARBA" id="ARBA00022723"/>
    </source>
</evidence>
<feature type="binding site" evidence="7">
    <location>
        <position position="322"/>
    </location>
    <ligand>
        <name>Fe(3+)</name>
        <dbReference type="ChEBI" id="CHEBI:29034"/>
    </ligand>
</feature>
<dbReference type="AlphaFoldDB" id="A0A5B3G9B4"/>
<name>A0A5B3G9B4_9BACT</name>
<dbReference type="Proteomes" id="UP000323567">
    <property type="component" value="Unassembled WGS sequence"/>
</dbReference>
<dbReference type="InterPro" id="IPR006680">
    <property type="entry name" value="Amidohydro-rel"/>
</dbReference>
<feature type="binding site" evidence="7">
    <location>
        <position position="251"/>
    </location>
    <ligand>
        <name>4-imidazolone-5-propanoate</name>
        <dbReference type="ChEBI" id="CHEBI:77893"/>
    </ligand>
</feature>
<feature type="binding site" evidence="7">
    <location>
        <position position="80"/>
    </location>
    <ligand>
        <name>Zn(2+)</name>
        <dbReference type="ChEBI" id="CHEBI:29105"/>
    </ligand>
</feature>
<gene>
    <name evidence="7" type="primary">hutI</name>
    <name evidence="9" type="ORF">F2Y13_08000</name>
</gene>
<dbReference type="InterPro" id="IPR032466">
    <property type="entry name" value="Metal_Hydrolase"/>
</dbReference>
<feature type="binding site" evidence="7">
    <location>
        <position position="150"/>
    </location>
    <ligand>
        <name>N-formimidoyl-L-glutamate</name>
        <dbReference type="ChEBI" id="CHEBI:58928"/>
    </ligand>
</feature>